<evidence type="ECO:0000313" key="2">
    <source>
        <dbReference type="WBParaSite" id="nRc.2.0.1.t13651-RA"/>
    </source>
</evidence>
<proteinExistence type="predicted"/>
<protein>
    <submittedName>
        <fullName evidence="2">Uncharacterized protein</fullName>
    </submittedName>
</protein>
<keyword evidence="1" id="KW-1185">Reference proteome</keyword>
<dbReference type="AlphaFoldDB" id="A0A915IHK0"/>
<accession>A0A915IHK0</accession>
<dbReference type="WBParaSite" id="nRc.2.0.1.t13651-RA">
    <property type="protein sequence ID" value="nRc.2.0.1.t13651-RA"/>
    <property type="gene ID" value="nRc.2.0.1.g13651"/>
</dbReference>
<reference evidence="2" key="1">
    <citation type="submission" date="2022-11" db="UniProtKB">
        <authorList>
            <consortium name="WormBaseParasite"/>
        </authorList>
    </citation>
    <scope>IDENTIFICATION</scope>
</reference>
<sequence length="436" mass="48404">MGYFSTIQGTELRDQVTNEFIKTHNILIAGQDYDRFYVLFMAKTVLTDHLSSTDIDIIYHQLKVTNARSVSNEEILKFALSEEHFLYFVYGALQYTYKDLHSIKITPIYAGPYLEKLAVLEYDQKKWVTDSPPIIFQAYESFNQASNTQTASGVDLPLDFLSNSEVALITTVLFGPTNDIKVEDISKVVNKAIHLQMIKGIIGSAMDGDFTRMAKESGILAGMLGVGVAGDVAVQWGQNLLKKNNLLKGGTAYLGGKLLSKAYLGFVIADLVARSKAYQAGDKDQLVGIVGDTAILTINVVPLTLEIYSTFATVENASVELGPGVMIAEAIIFAVIDGFYAARSVQKIDEKLQLSWGEDFVQWTKSFFGAQASSYLDDLTREKDLLQMTVDDATKKLQLQNNTFTYYATPTLEMNREGNIVPQEDNIIDMNSRMQV</sequence>
<dbReference type="Proteomes" id="UP000887565">
    <property type="component" value="Unplaced"/>
</dbReference>
<organism evidence="1 2">
    <name type="scientific">Romanomermis culicivorax</name>
    <name type="common">Nematode worm</name>
    <dbReference type="NCBI Taxonomy" id="13658"/>
    <lineage>
        <taxon>Eukaryota</taxon>
        <taxon>Metazoa</taxon>
        <taxon>Ecdysozoa</taxon>
        <taxon>Nematoda</taxon>
        <taxon>Enoplea</taxon>
        <taxon>Dorylaimia</taxon>
        <taxon>Mermithida</taxon>
        <taxon>Mermithoidea</taxon>
        <taxon>Mermithidae</taxon>
        <taxon>Romanomermis</taxon>
    </lineage>
</organism>
<name>A0A915IHK0_ROMCU</name>
<evidence type="ECO:0000313" key="1">
    <source>
        <dbReference type="Proteomes" id="UP000887565"/>
    </source>
</evidence>